<organism evidence="1 2">
    <name type="scientific">Pholiota conissans</name>
    <dbReference type="NCBI Taxonomy" id="109636"/>
    <lineage>
        <taxon>Eukaryota</taxon>
        <taxon>Fungi</taxon>
        <taxon>Dikarya</taxon>
        <taxon>Basidiomycota</taxon>
        <taxon>Agaricomycotina</taxon>
        <taxon>Agaricomycetes</taxon>
        <taxon>Agaricomycetidae</taxon>
        <taxon>Agaricales</taxon>
        <taxon>Agaricineae</taxon>
        <taxon>Strophariaceae</taxon>
        <taxon>Pholiota</taxon>
    </lineage>
</organism>
<proteinExistence type="predicted"/>
<keyword evidence="2" id="KW-1185">Reference proteome</keyword>
<evidence type="ECO:0000313" key="1">
    <source>
        <dbReference type="EMBL" id="KAF9474636.1"/>
    </source>
</evidence>
<comment type="caution">
    <text evidence="1">The sequence shown here is derived from an EMBL/GenBank/DDBJ whole genome shotgun (WGS) entry which is preliminary data.</text>
</comment>
<evidence type="ECO:0000313" key="2">
    <source>
        <dbReference type="Proteomes" id="UP000807469"/>
    </source>
</evidence>
<accession>A0A9P6CPG5</accession>
<dbReference type="Proteomes" id="UP000807469">
    <property type="component" value="Unassembled WGS sequence"/>
</dbReference>
<gene>
    <name evidence="1" type="ORF">BDN70DRAFT_898809</name>
</gene>
<sequence>MQRWRRWLWEVWISGGLVVVQMTHLEALPLPGSALGILLPCSVVARERACIPKVSELSRSNAVASREGRGECQPDRGYGLDRSTQFAVHVGSGPVFFRSFSGLVTGPPNTNLKWYLL</sequence>
<reference evidence="1" key="1">
    <citation type="submission" date="2020-11" db="EMBL/GenBank/DDBJ databases">
        <authorList>
            <consortium name="DOE Joint Genome Institute"/>
            <person name="Ahrendt S."/>
            <person name="Riley R."/>
            <person name="Andreopoulos W."/>
            <person name="Labutti K."/>
            <person name="Pangilinan J."/>
            <person name="Ruiz-Duenas F.J."/>
            <person name="Barrasa J.M."/>
            <person name="Sanchez-Garcia M."/>
            <person name="Camarero S."/>
            <person name="Miyauchi S."/>
            <person name="Serrano A."/>
            <person name="Linde D."/>
            <person name="Babiker R."/>
            <person name="Drula E."/>
            <person name="Ayuso-Fernandez I."/>
            <person name="Pacheco R."/>
            <person name="Padilla G."/>
            <person name="Ferreira P."/>
            <person name="Barriuso J."/>
            <person name="Kellner H."/>
            <person name="Castanera R."/>
            <person name="Alfaro M."/>
            <person name="Ramirez L."/>
            <person name="Pisabarro A.G."/>
            <person name="Kuo A."/>
            <person name="Tritt A."/>
            <person name="Lipzen A."/>
            <person name="He G."/>
            <person name="Yan M."/>
            <person name="Ng V."/>
            <person name="Cullen D."/>
            <person name="Martin F."/>
            <person name="Rosso M.-N."/>
            <person name="Henrissat B."/>
            <person name="Hibbett D."/>
            <person name="Martinez A.T."/>
            <person name="Grigoriev I.V."/>
        </authorList>
    </citation>
    <scope>NUCLEOTIDE SEQUENCE</scope>
    <source>
        <strain evidence="1">CIRM-BRFM 674</strain>
    </source>
</reference>
<dbReference type="EMBL" id="MU155369">
    <property type="protein sequence ID" value="KAF9474636.1"/>
    <property type="molecule type" value="Genomic_DNA"/>
</dbReference>
<dbReference type="AlphaFoldDB" id="A0A9P6CPG5"/>
<name>A0A9P6CPG5_9AGAR</name>
<protein>
    <submittedName>
        <fullName evidence="1">Uncharacterized protein</fullName>
    </submittedName>
</protein>